<sequence length="166" mass="18077">MNKGILLICLFLAAALLGGCVSRPVIATGPGLSAVLPYEAAAEPEQHTGAQVLWGGSILALENRDSSTEVTILAYPLDRAQRPLPQAPSQGRFIIVLPGYVERHDYPDGLFVTLNGRIAGMRAGHVGERDYVFPLVEAEHVHRWPPGFQFDRPQWHIGIGVGVHIR</sequence>
<proteinExistence type="predicted"/>
<dbReference type="GO" id="GO:0019867">
    <property type="term" value="C:outer membrane"/>
    <property type="evidence" value="ECO:0007669"/>
    <property type="project" value="InterPro"/>
</dbReference>
<dbReference type="InterPro" id="IPR004658">
    <property type="entry name" value="OMP_Slp"/>
</dbReference>
<protein>
    <submittedName>
        <fullName evidence="2">Outer membrane lipoprotein</fullName>
    </submittedName>
</protein>
<dbReference type="AlphaFoldDB" id="A0A4R6YYL7"/>
<dbReference type="Proteomes" id="UP000295293">
    <property type="component" value="Unassembled WGS sequence"/>
</dbReference>
<dbReference type="PANTHER" id="PTHR37530">
    <property type="entry name" value="OUTER MEMBRANE PROTEIN SLP"/>
    <property type="match status" value="1"/>
</dbReference>
<dbReference type="EMBL" id="SNZH01000006">
    <property type="protein sequence ID" value="TDR44107.1"/>
    <property type="molecule type" value="Genomic_DNA"/>
</dbReference>
<dbReference type="PANTHER" id="PTHR37530:SF1">
    <property type="entry name" value="OUTER MEMBRANE PROTEIN SLP"/>
    <property type="match status" value="1"/>
</dbReference>
<keyword evidence="3" id="KW-1185">Reference proteome</keyword>
<organism evidence="2 3">
    <name type="scientific">Tahibacter aquaticus</name>
    <dbReference type="NCBI Taxonomy" id="520092"/>
    <lineage>
        <taxon>Bacteria</taxon>
        <taxon>Pseudomonadati</taxon>
        <taxon>Pseudomonadota</taxon>
        <taxon>Gammaproteobacteria</taxon>
        <taxon>Lysobacterales</taxon>
        <taxon>Rhodanobacteraceae</taxon>
        <taxon>Tahibacter</taxon>
    </lineage>
</organism>
<evidence type="ECO:0000313" key="2">
    <source>
        <dbReference type="EMBL" id="TDR44107.1"/>
    </source>
</evidence>
<dbReference type="RefSeq" id="WP_133818844.1">
    <property type="nucleotide sequence ID" value="NZ_SNZH01000006.1"/>
</dbReference>
<evidence type="ECO:0000313" key="3">
    <source>
        <dbReference type="Proteomes" id="UP000295293"/>
    </source>
</evidence>
<keyword evidence="1" id="KW-0732">Signal</keyword>
<feature type="chain" id="PRO_5020649992" evidence="1">
    <location>
        <begin position="28"/>
        <end position="166"/>
    </location>
</feature>
<dbReference type="PROSITE" id="PS51257">
    <property type="entry name" value="PROKAR_LIPOPROTEIN"/>
    <property type="match status" value="1"/>
</dbReference>
<comment type="caution">
    <text evidence="2">The sequence shown here is derived from an EMBL/GenBank/DDBJ whole genome shotgun (WGS) entry which is preliminary data.</text>
</comment>
<gene>
    <name evidence="2" type="ORF">DFR29_106254</name>
</gene>
<dbReference type="Pfam" id="PF03843">
    <property type="entry name" value="Slp"/>
    <property type="match status" value="1"/>
</dbReference>
<accession>A0A4R6YYL7</accession>
<dbReference type="OrthoDB" id="5295757at2"/>
<name>A0A4R6YYL7_9GAMM</name>
<reference evidence="2 3" key="1">
    <citation type="submission" date="2019-03" db="EMBL/GenBank/DDBJ databases">
        <title>Genomic Encyclopedia of Type Strains, Phase IV (KMG-IV): sequencing the most valuable type-strain genomes for metagenomic binning, comparative biology and taxonomic classification.</title>
        <authorList>
            <person name="Goeker M."/>
        </authorList>
    </citation>
    <scope>NUCLEOTIDE SEQUENCE [LARGE SCALE GENOMIC DNA]</scope>
    <source>
        <strain evidence="2 3">DSM 21667</strain>
    </source>
</reference>
<evidence type="ECO:0000256" key="1">
    <source>
        <dbReference type="SAM" id="SignalP"/>
    </source>
</evidence>
<feature type="signal peptide" evidence="1">
    <location>
        <begin position="1"/>
        <end position="27"/>
    </location>
</feature>
<keyword evidence="2" id="KW-0449">Lipoprotein</keyword>